<sequence>MLHTPSLVKIVNNSLPYKSLKESFLPVNNNAEYMSFKNVVTATIMDENEPIAFGSIIKCNEKQAYVMLGEVAERFQNKSVWIESVESENKTELVYKITKCVDLLDYSGRTLFEQIFENRDEKTVHLHLLDKLIDTAVGTEKLDNVKNITVDFERGSNCSSWRDVVGFVVSDKYLFSNVTLNRFELLALQNEQSEIVIQNVSKEKLHDIFDYDSTVSLFDREGYLENLLNTSGVFVKIAKSNEIVSGMVVFTKNSILMCYGDNDEVQKALLAASGSEMQSGKVSMFIRNDSNNLANELLERALETVPITRLNTRIVVNTIKWNKIACLNMGLHLY</sequence>
<keyword evidence="3" id="KW-1185">Reference proteome</keyword>
<dbReference type="OrthoDB" id="5801741at2759"/>
<reference evidence="2 3" key="1">
    <citation type="submission" date="2020-04" db="EMBL/GenBank/DDBJ databases">
        <authorList>
            <person name="Laetsch R D."/>
            <person name="Stevens L."/>
            <person name="Kumar S."/>
            <person name="Blaxter L. M."/>
        </authorList>
    </citation>
    <scope>NUCLEOTIDE SEQUENCE [LARGE SCALE GENOMIC DNA]</scope>
</reference>
<feature type="domain" description="DUF7596" evidence="1">
    <location>
        <begin position="25"/>
        <end position="169"/>
    </location>
</feature>
<dbReference type="InterPro" id="IPR056017">
    <property type="entry name" value="DUF7596"/>
</dbReference>
<organism evidence="2 3">
    <name type="scientific">Caenorhabditis bovis</name>
    <dbReference type="NCBI Taxonomy" id="2654633"/>
    <lineage>
        <taxon>Eukaryota</taxon>
        <taxon>Metazoa</taxon>
        <taxon>Ecdysozoa</taxon>
        <taxon>Nematoda</taxon>
        <taxon>Chromadorea</taxon>
        <taxon>Rhabditida</taxon>
        <taxon>Rhabditina</taxon>
        <taxon>Rhabditomorpha</taxon>
        <taxon>Rhabditoidea</taxon>
        <taxon>Rhabditidae</taxon>
        <taxon>Peloderinae</taxon>
        <taxon>Caenorhabditis</taxon>
    </lineage>
</organism>
<dbReference type="Proteomes" id="UP000494206">
    <property type="component" value="Unassembled WGS sequence"/>
</dbReference>
<name>A0A8S1EIB9_9PELO</name>
<proteinExistence type="predicted"/>
<evidence type="ECO:0000313" key="2">
    <source>
        <dbReference type="EMBL" id="CAB3400484.1"/>
    </source>
</evidence>
<dbReference type="Pfam" id="PF24524">
    <property type="entry name" value="DUF7596"/>
    <property type="match status" value="1"/>
</dbReference>
<evidence type="ECO:0000259" key="1">
    <source>
        <dbReference type="Pfam" id="PF24524"/>
    </source>
</evidence>
<protein>
    <recommendedName>
        <fullName evidence="1">DUF7596 domain-containing protein</fullName>
    </recommendedName>
</protein>
<accession>A0A8S1EIB9</accession>
<dbReference type="AlphaFoldDB" id="A0A8S1EIB9"/>
<comment type="caution">
    <text evidence="2">The sequence shown here is derived from an EMBL/GenBank/DDBJ whole genome shotgun (WGS) entry which is preliminary data.</text>
</comment>
<gene>
    <name evidence="2" type="ORF">CBOVIS_LOCUS3414</name>
</gene>
<dbReference type="Gene3D" id="3.40.630.90">
    <property type="match status" value="1"/>
</dbReference>
<dbReference type="EMBL" id="CADEPM010000002">
    <property type="protein sequence ID" value="CAB3400484.1"/>
    <property type="molecule type" value="Genomic_DNA"/>
</dbReference>
<evidence type="ECO:0000313" key="3">
    <source>
        <dbReference type="Proteomes" id="UP000494206"/>
    </source>
</evidence>